<organism evidence="2 3">
    <name type="scientific">Linum tenue</name>
    <dbReference type="NCBI Taxonomy" id="586396"/>
    <lineage>
        <taxon>Eukaryota</taxon>
        <taxon>Viridiplantae</taxon>
        <taxon>Streptophyta</taxon>
        <taxon>Embryophyta</taxon>
        <taxon>Tracheophyta</taxon>
        <taxon>Spermatophyta</taxon>
        <taxon>Magnoliopsida</taxon>
        <taxon>eudicotyledons</taxon>
        <taxon>Gunneridae</taxon>
        <taxon>Pentapetalae</taxon>
        <taxon>rosids</taxon>
        <taxon>fabids</taxon>
        <taxon>Malpighiales</taxon>
        <taxon>Linaceae</taxon>
        <taxon>Linum</taxon>
    </lineage>
</organism>
<protein>
    <submittedName>
        <fullName evidence="2">Uncharacterized protein</fullName>
    </submittedName>
</protein>
<proteinExistence type="predicted"/>
<dbReference type="EMBL" id="CAMGYJ010000009">
    <property type="protein sequence ID" value="CAI0545803.1"/>
    <property type="molecule type" value="Genomic_DNA"/>
</dbReference>
<comment type="caution">
    <text evidence="2">The sequence shown here is derived from an EMBL/GenBank/DDBJ whole genome shotgun (WGS) entry which is preliminary data.</text>
</comment>
<dbReference type="AlphaFoldDB" id="A0AAV0QNS5"/>
<sequence>FLSSSSATKARCSAHPPDCSLHCSAHRNLNPLPRSVQNQILLLSWFWLDKHPPKAAQTSTRRYAPDLTANTNH</sequence>
<reference evidence="2" key="1">
    <citation type="submission" date="2022-08" db="EMBL/GenBank/DDBJ databases">
        <authorList>
            <person name="Gutierrez-Valencia J."/>
        </authorList>
    </citation>
    <scope>NUCLEOTIDE SEQUENCE</scope>
</reference>
<accession>A0AAV0QNS5</accession>
<evidence type="ECO:0000256" key="1">
    <source>
        <dbReference type="SAM" id="MobiDB-lite"/>
    </source>
</evidence>
<feature type="region of interest" description="Disordered" evidence="1">
    <location>
        <begin position="54"/>
        <end position="73"/>
    </location>
</feature>
<name>A0AAV0QNS5_9ROSI</name>
<dbReference type="Proteomes" id="UP001154282">
    <property type="component" value="Unassembled WGS sequence"/>
</dbReference>
<feature type="non-terminal residue" evidence="2">
    <location>
        <position position="1"/>
    </location>
</feature>
<feature type="non-terminal residue" evidence="2">
    <location>
        <position position="73"/>
    </location>
</feature>
<keyword evidence="3" id="KW-1185">Reference proteome</keyword>
<evidence type="ECO:0000313" key="2">
    <source>
        <dbReference type="EMBL" id="CAI0545803.1"/>
    </source>
</evidence>
<evidence type="ECO:0000313" key="3">
    <source>
        <dbReference type="Proteomes" id="UP001154282"/>
    </source>
</evidence>
<gene>
    <name evidence="2" type="ORF">LITE_LOCUS43715</name>
</gene>